<dbReference type="PROSITE" id="PS50885">
    <property type="entry name" value="HAMP"/>
    <property type="match status" value="1"/>
</dbReference>
<sequence>MSLALRLFVMAAVWSLAALAIAYLVLITFYRADRERSFEAILNLHLFNVVAAIQQDEVGQIYGNPQLGDPRFESFLSGWYWQAIRLGDRDQVITSPSLANGRLNLFNVEETPFDANFQRVMDIDGPNGERLRAMEQLVLFDRSGDRLAFAVAADLDVVEADVARFRNRLLAVFALLGIGLVAISVVQVAIGLRPLRAVGRALTAIREGRTERIPGSYPREIAPLTEEVNALIEANAKTVERARTHVGNLAHALKTPLSVITNEARAAKGPLGEKVVEQAGLMRHQIDYYLDRARVAATGGVVTTVTEVEPLAATFGRAMAKIYADRGVSMDVDIEPGLRFQGEKQDLEELFGNLVDNAFKWARSQVRLSGRRIADAPKEGARDGGAGGRAMIEIVVEDDGPGLTADQRSEATRRGRRLDESQPGSGLGLSIVRDLADLYNGSFELSASPLGGLRAQLRLPSA</sequence>
<keyword evidence="15" id="KW-0547">Nucleotide-binding</keyword>
<evidence type="ECO:0000256" key="9">
    <source>
        <dbReference type="ARBA" id="ARBA00023012"/>
    </source>
</evidence>
<feature type="compositionally biased region" description="Basic and acidic residues" evidence="11">
    <location>
        <begin position="407"/>
        <end position="420"/>
    </location>
</feature>
<evidence type="ECO:0000313" key="16">
    <source>
        <dbReference type="Proteomes" id="UP001378188"/>
    </source>
</evidence>
<dbReference type="GO" id="GO:0005524">
    <property type="term" value="F:ATP binding"/>
    <property type="evidence" value="ECO:0007669"/>
    <property type="project" value="UniProtKB-KW"/>
</dbReference>
<dbReference type="PRINTS" id="PR00344">
    <property type="entry name" value="BCTRLSENSOR"/>
</dbReference>
<dbReference type="AlphaFoldDB" id="A0AAW9RW56"/>
<evidence type="ECO:0000259" key="14">
    <source>
        <dbReference type="PROSITE" id="PS50885"/>
    </source>
</evidence>
<evidence type="ECO:0000256" key="3">
    <source>
        <dbReference type="ARBA" id="ARBA00012438"/>
    </source>
</evidence>
<keyword evidence="15" id="KW-0067">ATP-binding</keyword>
<keyword evidence="7" id="KW-0418">Kinase</keyword>
<dbReference type="InterPro" id="IPR003594">
    <property type="entry name" value="HATPase_dom"/>
</dbReference>
<dbReference type="InterPro" id="IPR036097">
    <property type="entry name" value="HisK_dim/P_sf"/>
</dbReference>
<evidence type="ECO:0000256" key="4">
    <source>
        <dbReference type="ARBA" id="ARBA00022553"/>
    </source>
</evidence>
<dbReference type="InterPro" id="IPR005467">
    <property type="entry name" value="His_kinase_dom"/>
</dbReference>
<keyword evidence="4" id="KW-0597">Phosphoprotein</keyword>
<protein>
    <recommendedName>
        <fullName evidence="3">histidine kinase</fullName>
        <ecNumber evidence="3">2.7.13.3</ecNumber>
    </recommendedName>
</protein>
<evidence type="ECO:0000256" key="8">
    <source>
        <dbReference type="ARBA" id="ARBA00022989"/>
    </source>
</evidence>
<keyword evidence="16" id="KW-1185">Reference proteome</keyword>
<dbReference type="GO" id="GO:0005886">
    <property type="term" value="C:plasma membrane"/>
    <property type="evidence" value="ECO:0007669"/>
    <property type="project" value="TreeGrafter"/>
</dbReference>
<keyword evidence="6 12" id="KW-0812">Transmembrane</keyword>
<dbReference type="SUPFAM" id="SSF47384">
    <property type="entry name" value="Homodimeric domain of signal transducing histidine kinase"/>
    <property type="match status" value="1"/>
</dbReference>
<dbReference type="Proteomes" id="UP001378188">
    <property type="component" value="Unassembled WGS sequence"/>
</dbReference>
<dbReference type="InterPro" id="IPR003660">
    <property type="entry name" value="HAMP_dom"/>
</dbReference>
<feature type="region of interest" description="Disordered" evidence="11">
    <location>
        <begin position="399"/>
        <end position="423"/>
    </location>
</feature>
<reference evidence="15 16" key="1">
    <citation type="submission" date="2024-02" db="EMBL/GenBank/DDBJ databases">
        <title>Genome analysis and characterization of Microbaculum marinisediminis sp. nov., isolated from marine sediment.</title>
        <authorList>
            <person name="Du Z.-J."/>
            <person name="Ye Y.-Q."/>
            <person name="Zhang Z.-R."/>
            <person name="Yuan S.-M."/>
            <person name="Zhang X.-Y."/>
        </authorList>
    </citation>
    <scope>NUCLEOTIDE SEQUENCE [LARGE SCALE GENOMIC DNA]</scope>
    <source>
        <strain evidence="15 16">SDUM1044001</strain>
    </source>
</reference>
<dbReference type="InterPro" id="IPR004358">
    <property type="entry name" value="Sig_transdc_His_kin-like_C"/>
</dbReference>
<dbReference type="InterPro" id="IPR036890">
    <property type="entry name" value="HATPase_C_sf"/>
</dbReference>
<keyword evidence="10 12" id="KW-0472">Membrane</keyword>
<gene>
    <name evidence="15" type="ORF">V3328_16545</name>
</gene>
<proteinExistence type="predicted"/>
<evidence type="ECO:0000256" key="2">
    <source>
        <dbReference type="ARBA" id="ARBA00004370"/>
    </source>
</evidence>
<dbReference type="GO" id="GO:0000155">
    <property type="term" value="F:phosphorelay sensor kinase activity"/>
    <property type="evidence" value="ECO:0007669"/>
    <property type="project" value="InterPro"/>
</dbReference>
<comment type="subcellular location">
    <subcellularLocation>
        <location evidence="2">Membrane</location>
    </subcellularLocation>
</comment>
<feature type="transmembrane region" description="Helical" evidence="12">
    <location>
        <begin position="169"/>
        <end position="190"/>
    </location>
</feature>
<dbReference type="Gene3D" id="1.10.287.130">
    <property type="match status" value="1"/>
</dbReference>
<evidence type="ECO:0000256" key="5">
    <source>
        <dbReference type="ARBA" id="ARBA00022679"/>
    </source>
</evidence>
<keyword evidence="9" id="KW-0902">Two-component regulatory system</keyword>
<dbReference type="SMART" id="SM00387">
    <property type="entry name" value="HATPase_c"/>
    <property type="match status" value="1"/>
</dbReference>
<comment type="caution">
    <text evidence="15">The sequence shown here is derived from an EMBL/GenBank/DDBJ whole genome shotgun (WGS) entry which is preliminary data.</text>
</comment>
<dbReference type="EC" id="2.7.13.3" evidence="3"/>
<feature type="domain" description="Histidine kinase" evidence="13">
    <location>
        <begin position="248"/>
        <end position="462"/>
    </location>
</feature>
<organism evidence="15 16">
    <name type="scientific">Microbaculum marinum</name>
    <dbReference type="NCBI Taxonomy" id="1764581"/>
    <lineage>
        <taxon>Bacteria</taxon>
        <taxon>Pseudomonadati</taxon>
        <taxon>Pseudomonadota</taxon>
        <taxon>Alphaproteobacteria</taxon>
        <taxon>Hyphomicrobiales</taxon>
        <taxon>Tepidamorphaceae</taxon>
        <taxon>Microbaculum</taxon>
    </lineage>
</organism>
<evidence type="ECO:0000313" key="15">
    <source>
        <dbReference type="EMBL" id="MEJ8573103.1"/>
    </source>
</evidence>
<comment type="catalytic activity">
    <reaction evidence="1">
        <text>ATP + protein L-histidine = ADP + protein N-phospho-L-histidine.</text>
        <dbReference type="EC" id="2.7.13.3"/>
    </reaction>
</comment>
<dbReference type="EMBL" id="JAZHOF010000006">
    <property type="protein sequence ID" value="MEJ8573103.1"/>
    <property type="molecule type" value="Genomic_DNA"/>
</dbReference>
<evidence type="ECO:0000256" key="10">
    <source>
        <dbReference type="ARBA" id="ARBA00023136"/>
    </source>
</evidence>
<dbReference type="Pfam" id="PF02518">
    <property type="entry name" value="HATPase_c"/>
    <property type="match status" value="1"/>
</dbReference>
<dbReference type="PANTHER" id="PTHR45436">
    <property type="entry name" value="SENSOR HISTIDINE KINASE YKOH"/>
    <property type="match status" value="1"/>
</dbReference>
<dbReference type="SUPFAM" id="SSF55874">
    <property type="entry name" value="ATPase domain of HSP90 chaperone/DNA topoisomerase II/histidine kinase"/>
    <property type="match status" value="1"/>
</dbReference>
<feature type="domain" description="HAMP" evidence="14">
    <location>
        <begin position="189"/>
        <end position="240"/>
    </location>
</feature>
<dbReference type="PROSITE" id="PS50109">
    <property type="entry name" value="HIS_KIN"/>
    <property type="match status" value="1"/>
</dbReference>
<feature type="transmembrane region" description="Helical" evidence="12">
    <location>
        <begin position="6"/>
        <end position="30"/>
    </location>
</feature>
<evidence type="ECO:0000259" key="13">
    <source>
        <dbReference type="PROSITE" id="PS50109"/>
    </source>
</evidence>
<dbReference type="PANTHER" id="PTHR45436:SF5">
    <property type="entry name" value="SENSOR HISTIDINE KINASE TRCS"/>
    <property type="match status" value="1"/>
</dbReference>
<evidence type="ECO:0000256" key="11">
    <source>
        <dbReference type="SAM" id="MobiDB-lite"/>
    </source>
</evidence>
<dbReference type="InterPro" id="IPR050428">
    <property type="entry name" value="TCS_sensor_his_kinase"/>
</dbReference>
<evidence type="ECO:0000256" key="7">
    <source>
        <dbReference type="ARBA" id="ARBA00022777"/>
    </source>
</evidence>
<keyword evidence="5" id="KW-0808">Transferase</keyword>
<dbReference type="RefSeq" id="WP_340330793.1">
    <property type="nucleotide sequence ID" value="NZ_JAZHOF010000006.1"/>
</dbReference>
<evidence type="ECO:0000256" key="12">
    <source>
        <dbReference type="SAM" id="Phobius"/>
    </source>
</evidence>
<dbReference type="Gene3D" id="3.30.565.10">
    <property type="entry name" value="Histidine kinase-like ATPase, C-terminal domain"/>
    <property type="match status" value="1"/>
</dbReference>
<accession>A0AAW9RW56</accession>
<evidence type="ECO:0000256" key="6">
    <source>
        <dbReference type="ARBA" id="ARBA00022692"/>
    </source>
</evidence>
<evidence type="ECO:0000256" key="1">
    <source>
        <dbReference type="ARBA" id="ARBA00000085"/>
    </source>
</evidence>
<name>A0AAW9RW56_9HYPH</name>
<keyword evidence="8 12" id="KW-1133">Transmembrane helix</keyword>